<evidence type="ECO:0000313" key="1">
    <source>
        <dbReference type="EMBL" id="GAH38406.1"/>
    </source>
</evidence>
<proteinExistence type="predicted"/>
<name>X1EYC6_9ZZZZ</name>
<organism evidence="1">
    <name type="scientific">marine sediment metagenome</name>
    <dbReference type="NCBI Taxonomy" id="412755"/>
    <lineage>
        <taxon>unclassified sequences</taxon>
        <taxon>metagenomes</taxon>
        <taxon>ecological metagenomes</taxon>
    </lineage>
</organism>
<comment type="caution">
    <text evidence="1">The sequence shown here is derived from an EMBL/GenBank/DDBJ whole genome shotgun (WGS) entry which is preliminary data.</text>
</comment>
<sequence>MDFPWIINYEKFQAFSLIRKHNVEILKDPGKVIQKALALFAVEITKEEIAYMQKNFKKLEREFKKEK</sequence>
<feature type="non-terminal residue" evidence="1">
    <location>
        <position position="67"/>
    </location>
</feature>
<dbReference type="EMBL" id="BARU01008223">
    <property type="protein sequence ID" value="GAH38406.1"/>
    <property type="molecule type" value="Genomic_DNA"/>
</dbReference>
<dbReference type="AlphaFoldDB" id="X1EYC6"/>
<reference evidence="1" key="1">
    <citation type="journal article" date="2014" name="Front. Microbiol.">
        <title>High frequency of phylogenetically diverse reductive dehalogenase-homologous genes in deep subseafloor sedimentary metagenomes.</title>
        <authorList>
            <person name="Kawai M."/>
            <person name="Futagami T."/>
            <person name="Toyoda A."/>
            <person name="Takaki Y."/>
            <person name="Nishi S."/>
            <person name="Hori S."/>
            <person name="Arai W."/>
            <person name="Tsubouchi T."/>
            <person name="Morono Y."/>
            <person name="Uchiyama I."/>
            <person name="Ito T."/>
            <person name="Fujiyama A."/>
            <person name="Inagaki F."/>
            <person name="Takami H."/>
        </authorList>
    </citation>
    <scope>NUCLEOTIDE SEQUENCE</scope>
    <source>
        <strain evidence="1">Expedition CK06-06</strain>
    </source>
</reference>
<protein>
    <submittedName>
        <fullName evidence="1">Uncharacterized protein</fullName>
    </submittedName>
</protein>
<accession>X1EYC6</accession>
<gene>
    <name evidence="1" type="ORF">S03H2_16123</name>
</gene>